<dbReference type="STRING" id="630515.SAMN04489812_5385"/>
<dbReference type="InterPro" id="IPR002938">
    <property type="entry name" value="FAD-bd"/>
</dbReference>
<dbReference type="RefSeq" id="WP_091529406.1">
    <property type="nucleotide sequence ID" value="NZ_LT629772.1"/>
</dbReference>
<feature type="domain" description="FAD-binding" evidence="5">
    <location>
        <begin position="153"/>
        <end position="352"/>
    </location>
</feature>
<reference evidence="6 7" key="1">
    <citation type="submission" date="2016-10" db="EMBL/GenBank/DDBJ databases">
        <authorList>
            <person name="de Groot N.N."/>
        </authorList>
    </citation>
    <scope>NUCLEOTIDE SEQUENCE [LARGE SCALE GENOMIC DNA]</scope>
    <source>
        <strain evidence="6 7">DSM 21800</strain>
    </source>
</reference>
<dbReference type="Proteomes" id="UP000199103">
    <property type="component" value="Chromosome I"/>
</dbReference>
<evidence type="ECO:0000313" key="6">
    <source>
        <dbReference type="EMBL" id="SDT35998.1"/>
    </source>
</evidence>
<dbReference type="GO" id="GO:0004497">
    <property type="term" value="F:monooxygenase activity"/>
    <property type="evidence" value="ECO:0007669"/>
    <property type="project" value="UniProtKB-KW"/>
</dbReference>
<sequence length="389" mass="41294">MHIVIVGAGLAGPLLAQGLHRTGHRATILEHRTPADHRRTGYRIHLAPQGDLALRSCLPPDLYELVVLTSGVPGSGVRTLDPELNLLDEWLVPQPDPSQGQHLTVDRQTLREILLAGLDDDVLDGAGFEHFRLPAGDDDSTDRAGGVEITLTDGGTLHGDLLVGADGAGSKVRSQLLPQLEVRDIGQLNIFGRTLLSPEVLPHVPPAALDGFSTVVGPGRAMPLAAHRFACPPQQAADRIRPGLRLSADGDYLMWVFSVPADEVPASRASADLQQYVADQVAAWHPSLRQLVLAAEPEMTRSTVVRTSRRPEPWPSGPVTVIGDAAHPMIPAGIGAAVALDDAARLVAELGAADDHPTLIAAVARYEEQMRGYGFDAVAQSEQVAGLSS</sequence>
<evidence type="ECO:0000256" key="4">
    <source>
        <dbReference type="ARBA" id="ARBA00023033"/>
    </source>
</evidence>
<keyword evidence="4" id="KW-0503">Monooxygenase</keyword>
<dbReference type="OrthoDB" id="3212532at2"/>
<keyword evidence="3" id="KW-0560">Oxidoreductase</keyword>
<protein>
    <submittedName>
        <fullName evidence="6">2-polyprenyl-6-methoxyphenol hydroxylase</fullName>
    </submittedName>
</protein>
<dbReference type="PANTHER" id="PTHR47178:SF5">
    <property type="entry name" value="FAD-BINDING DOMAIN-CONTAINING PROTEIN"/>
    <property type="match status" value="1"/>
</dbReference>
<evidence type="ECO:0000256" key="2">
    <source>
        <dbReference type="ARBA" id="ARBA00022827"/>
    </source>
</evidence>
<dbReference type="InterPro" id="IPR036188">
    <property type="entry name" value="FAD/NAD-bd_sf"/>
</dbReference>
<dbReference type="Gene3D" id="3.50.50.60">
    <property type="entry name" value="FAD/NAD(P)-binding domain"/>
    <property type="match status" value="1"/>
</dbReference>
<dbReference type="AlphaFoldDB" id="A0A1H1ZQK1"/>
<accession>A0A1H1ZQK1</accession>
<dbReference type="EMBL" id="LT629772">
    <property type="protein sequence ID" value="SDT35998.1"/>
    <property type="molecule type" value="Genomic_DNA"/>
</dbReference>
<keyword evidence="7" id="KW-1185">Reference proteome</keyword>
<keyword evidence="2" id="KW-0274">FAD</keyword>
<keyword evidence="1" id="KW-0285">Flavoprotein</keyword>
<dbReference type="Pfam" id="PF01494">
    <property type="entry name" value="FAD_binding_3"/>
    <property type="match status" value="1"/>
</dbReference>
<evidence type="ECO:0000259" key="5">
    <source>
        <dbReference type="Pfam" id="PF01494"/>
    </source>
</evidence>
<organism evidence="6 7">
    <name type="scientific">Microlunatus soli</name>
    <dbReference type="NCBI Taxonomy" id="630515"/>
    <lineage>
        <taxon>Bacteria</taxon>
        <taxon>Bacillati</taxon>
        <taxon>Actinomycetota</taxon>
        <taxon>Actinomycetes</taxon>
        <taxon>Propionibacteriales</taxon>
        <taxon>Propionibacteriaceae</taxon>
        <taxon>Microlunatus</taxon>
    </lineage>
</organism>
<name>A0A1H1ZQK1_9ACTN</name>
<evidence type="ECO:0000256" key="3">
    <source>
        <dbReference type="ARBA" id="ARBA00023002"/>
    </source>
</evidence>
<evidence type="ECO:0000256" key="1">
    <source>
        <dbReference type="ARBA" id="ARBA00022630"/>
    </source>
</evidence>
<dbReference type="PRINTS" id="PR00420">
    <property type="entry name" value="RNGMNOXGNASE"/>
</dbReference>
<proteinExistence type="predicted"/>
<dbReference type="PANTHER" id="PTHR47178">
    <property type="entry name" value="MONOOXYGENASE, FAD-BINDING"/>
    <property type="match status" value="1"/>
</dbReference>
<dbReference type="GO" id="GO:0071949">
    <property type="term" value="F:FAD binding"/>
    <property type="evidence" value="ECO:0007669"/>
    <property type="project" value="InterPro"/>
</dbReference>
<evidence type="ECO:0000313" key="7">
    <source>
        <dbReference type="Proteomes" id="UP000199103"/>
    </source>
</evidence>
<gene>
    <name evidence="6" type="ORF">SAMN04489812_5385</name>
</gene>
<dbReference type="SUPFAM" id="SSF51905">
    <property type="entry name" value="FAD/NAD(P)-binding domain"/>
    <property type="match status" value="1"/>
</dbReference>